<dbReference type="EMBL" id="LXQA010760901">
    <property type="protein sequence ID" value="MCI69670.1"/>
    <property type="molecule type" value="Genomic_DNA"/>
</dbReference>
<accession>A0A392UB74</accession>
<keyword evidence="2" id="KW-1185">Reference proteome</keyword>
<reference evidence="1 2" key="1">
    <citation type="journal article" date="2018" name="Front. Plant Sci.">
        <title>Red Clover (Trifolium pratense) and Zigzag Clover (T. medium) - A Picture of Genomic Similarities and Differences.</title>
        <authorList>
            <person name="Dluhosova J."/>
            <person name="Istvanek J."/>
            <person name="Nedelnik J."/>
            <person name="Repkova J."/>
        </authorList>
    </citation>
    <scope>NUCLEOTIDE SEQUENCE [LARGE SCALE GENOMIC DNA]</scope>
    <source>
        <strain evidence="2">cv. 10/8</strain>
        <tissue evidence="1">Leaf</tissue>
    </source>
</reference>
<dbReference type="AlphaFoldDB" id="A0A392UB74"/>
<evidence type="ECO:0000313" key="2">
    <source>
        <dbReference type="Proteomes" id="UP000265520"/>
    </source>
</evidence>
<evidence type="ECO:0000313" key="1">
    <source>
        <dbReference type="EMBL" id="MCI69670.1"/>
    </source>
</evidence>
<comment type="caution">
    <text evidence="1">The sequence shown here is derived from an EMBL/GenBank/DDBJ whole genome shotgun (WGS) entry which is preliminary data.</text>
</comment>
<sequence>DGIDIVDMLIRVGLPVIGSKRGGLSNPVGIGALMMSRKRGQ</sequence>
<proteinExistence type="predicted"/>
<organism evidence="1 2">
    <name type="scientific">Trifolium medium</name>
    <dbReference type="NCBI Taxonomy" id="97028"/>
    <lineage>
        <taxon>Eukaryota</taxon>
        <taxon>Viridiplantae</taxon>
        <taxon>Streptophyta</taxon>
        <taxon>Embryophyta</taxon>
        <taxon>Tracheophyta</taxon>
        <taxon>Spermatophyta</taxon>
        <taxon>Magnoliopsida</taxon>
        <taxon>eudicotyledons</taxon>
        <taxon>Gunneridae</taxon>
        <taxon>Pentapetalae</taxon>
        <taxon>rosids</taxon>
        <taxon>fabids</taxon>
        <taxon>Fabales</taxon>
        <taxon>Fabaceae</taxon>
        <taxon>Papilionoideae</taxon>
        <taxon>50 kb inversion clade</taxon>
        <taxon>NPAAA clade</taxon>
        <taxon>Hologalegina</taxon>
        <taxon>IRL clade</taxon>
        <taxon>Trifolieae</taxon>
        <taxon>Trifolium</taxon>
    </lineage>
</organism>
<name>A0A392UB74_9FABA</name>
<feature type="non-terminal residue" evidence="1">
    <location>
        <position position="1"/>
    </location>
</feature>
<protein>
    <submittedName>
        <fullName evidence="1">Uncharacterized protein</fullName>
    </submittedName>
</protein>
<dbReference type="Proteomes" id="UP000265520">
    <property type="component" value="Unassembled WGS sequence"/>
</dbReference>